<feature type="domain" description="HTH cro/C1-type" evidence="1">
    <location>
        <begin position="5"/>
        <end position="60"/>
    </location>
</feature>
<gene>
    <name evidence="2" type="ORF">SAMN02746009_01403</name>
</gene>
<protein>
    <submittedName>
        <fullName evidence="2">DNA-binding transcriptional regulator, XRE-family HTH domain</fullName>
    </submittedName>
</protein>
<dbReference type="AlphaFoldDB" id="A0A1M6ULT6"/>
<evidence type="ECO:0000313" key="2">
    <source>
        <dbReference type="EMBL" id="SHK70068.1"/>
    </source>
</evidence>
<keyword evidence="3" id="KW-1185">Reference proteome</keyword>
<keyword evidence="2" id="KW-0238">DNA-binding</keyword>
<organism evidence="2 3">
    <name type="scientific">Hymenobacter psychrotolerans DSM 18569</name>
    <dbReference type="NCBI Taxonomy" id="1121959"/>
    <lineage>
        <taxon>Bacteria</taxon>
        <taxon>Pseudomonadati</taxon>
        <taxon>Bacteroidota</taxon>
        <taxon>Cytophagia</taxon>
        <taxon>Cytophagales</taxon>
        <taxon>Hymenobacteraceae</taxon>
        <taxon>Hymenobacter</taxon>
    </lineage>
</organism>
<dbReference type="Gene3D" id="1.10.260.40">
    <property type="entry name" value="lambda repressor-like DNA-binding domains"/>
    <property type="match status" value="1"/>
</dbReference>
<dbReference type="SUPFAM" id="SSF47413">
    <property type="entry name" value="lambda repressor-like DNA-binding domains"/>
    <property type="match status" value="1"/>
</dbReference>
<dbReference type="CDD" id="cd00093">
    <property type="entry name" value="HTH_XRE"/>
    <property type="match status" value="1"/>
</dbReference>
<dbReference type="SMART" id="SM00530">
    <property type="entry name" value="HTH_XRE"/>
    <property type="match status" value="1"/>
</dbReference>
<accession>A0A1M6ULT6</accession>
<evidence type="ECO:0000313" key="3">
    <source>
        <dbReference type="Proteomes" id="UP000183947"/>
    </source>
</evidence>
<reference evidence="3" key="1">
    <citation type="submission" date="2016-11" db="EMBL/GenBank/DDBJ databases">
        <authorList>
            <person name="Varghese N."/>
            <person name="Submissions S."/>
        </authorList>
    </citation>
    <scope>NUCLEOTIDE SEQUENCE [LARGE SCALE GENOMIC DNA]</scope>
    <source>
        <strain evidence="3">DSM 18569</strain>
    </source>
</reference>
<dbReference type="InterPro" id="IPR001387">
    <property type="entry name" value="Cro/C1-type_HTH"/>
</dbReference>
<dbReference type="EMBL" id="FRAS01000005">
    <property type="protein sequence ID" value="SHK70068.1"/>
    <property type="molecule type" value="Genomic_DNA"/>
</dbReference>
<dbReference type="Pfam" id="PF01381">
    <property type="entry name" value="HTH_3"/>
    <property type="match status" value="1"/>
</dbReference>
<sequence length="219" mass="22717">MVDRIRELLEAKQLTPTQFADVIGIARPIVSHILSGRNKPSLEVVQKIIAAFPDLAMPWLLTGAGPMSALPSLAETVHAAAPPKKVFVKGPKEPPQAQQDLAFDTQDQIAPLAAADGRFALASSVAPAAVPTPASAAPVQTTATPPVAARQVAAAPPQSAASATLAAPGFPGPEPTAQVAVERPAAVPVLPALAVAEKPIRRIVIFYQDGTFSDFQPER</sequence>
<dbReference type="STRING" id="1121959.SAMN02746009_01403"/>
<dbReference type="Proteomes" id="UP000183947">
    <property type="component" value="Unassembled WGS sequence"/>
</dbReference>
<dbReference type="PROSITE" id="PS50943">
    <property type="entry name" value="HTH_CROC1"/>
    <property type="match status" value="1"/>
</dbReference>
<dbReference type="RefSeq" id="WP_073282483.1">
    <property type="nucleotide sequence ID" value="NZ_FRAS01000005.1"/>
</dbReference>
<dbReference type="OrthoDB" id="1034290at2"/>
<dbReference type="InterPro" id="IPR010982">
    <property type="entry name" value="Lambda_DNA-bd_dom_sf"/>
</dbReference>
<evidence type="ECO:0000259" key="1">
    <source>
        <dbReference type="PROSITE" id="PS50943"/>
    </source>
</evidence>
<dbReference type="GO" id="GO:0003677">
    <property type="term" value="F:DNA binding"/>
    <property type="evidence" value="ECO:0007669"/>
    <property type="project" value="UniProtKB-KW"/>
</dbReference>
<name>A0A1M6ULT6_9BACT</name>
<proteinExistence type="predicted"/>